<evidence type="ECO:0000256" key="1">
    <source>
        <dbReference type="ARBA" id="ARBA00001961"/>
    </source>
</evidence>
<keyword evidence="13" id="KW-0175">Coiled coil</keyword>
<dbReference type="PROSITE" id="PS51471">
    <property type="entry name" value="FE2OG_OXY"/>
    <property type="match status" value="1"/>
</dbReference>
<evidence type="ECO:0000256" key="5">
    <source>
        <dbReference type="ARBA" id="ARBA00012269"/>
    </source>
</evidence>
<name>A0ABP1R717_9HEXA</name>
<evidence type="ECO:0000256" key="2">
    <source>
        <dbReference type="ARBA" id="ARBA00002035"/>
    </source>
</evidence>
<dbReference type="PANTHER" id="PTHR10869">
    <property type="entry name" value="PROLYL 4-HYDROXYLASE ALPHA SUBUNIT"/>
    <property type="match status" value="1"/>
</dbReference>
<protein>
    <recommendedName>
        <fullName evidence="5">procollagen-proline 4-dioxygenase</fullName>
        <ecNumber evidence="5">1.14.11.2</ecNumber>
    </recommendedName>
</protein>
<keyword evidence="11" id="KW-0408">Iron</keyword>
<evidence type="ECO:0000256" key="14">
    <source>
        <dbReference type="SAM" id="Phobius"/>
    </source>
</evidence>
<dbReference type="EC" id="1.14.11.2" evidence="5"/>
<gene>
    <name evidence="16" type="ORF">ODALV1_LOCUS17945</name>
</gene>
<evidence type="ECO:0000259" key="15">
    <source>
        <dbReference type="PROSITE" id="PS51471"/>
    </source>
</evidence>
<comment type="similarity">
    <text evidence="4">Belongs to the P4HA family.</text>
</comment>
<evidence type="ECO:0000256" key="12">
    <source>
        <dbReference type="ARBA" id="ARBA00023180"/>
    </source>
</evidence>
<dbReference type="InterPro" id="IPR044862">
    <property type="entry name" value="Pro_4_hyd_alph_FE2OG_OXY"/>
</dbReference>
<evidence type="ECO:0000313" key="17">
    <source>
        <dbReference type="Proteomes" id="UP001642540"/>
    </source>
</evidence>
<comment type="function">
    <text evidence="2">Catalyzes the post-translational formation of 4-hydroxyproline in -Xaa-Pro-Gly- sequences in collagens and other proteins.</text>
</comment>
<evidence type="ECO:0000256" key="6">
    <source>
        <dbReference type="ARBA" id="ARBA00022723"/>
    </source>
</evidence>
<comment type="cofactor">
    <cofactor evidence="1">
        <name>L-ascorbate</name>
        <dbReference type="ChEBI" id="CHEBI:38290"/>
    </cofactor>
</comment>
<keyword evidence="8" id="KW-0847">Vitamin C</keyword>
<keyword evidence="9" id="KW-0223">Dioxygenase</keyword>
<keyword evidence="14" id="KW-0812">Transmembrane</keyword>
<comment type="subcellular location">
    <subcellularLocation>
        <location evidence="3">Endoplasmic reticulum lumen</location>
    </subcellularLocation>
</comment>
<dbReference type="InterPro" id="IPR011990">
    <property type="entry name" value="TPR-like_helical_dom_sf"/>
</dbReference>
<evidence type="ECO:0000256" key="8">
    <source>
        <dbReference type="ARBA" id="ARBA00022896"/>
    </source>
</evidence>
<evidence type="ECO:0000256" key="11">
    <source>
        <dbReference type="ARBA" id="ARBA00023004"/>
    </source>
</evidence>
<evidence type="ECO:0000256" key="7">
    <source>
        <dbReference type="ARBA" id="ARBA00022824"/>
    </source>
</evidence>
<keyword evidence="14" id="KW-1133">Transmembrane helix</keyword>
<keyword evidence="12" id="KW-0325">Glycoprotein</keyword>
<keyword evidence="6" id="KW-0479">Metal-binding</keyword>
<dbReference type="InterPro" id="IPR013547">
    <property type="entry name" value="P4H_N"/>
</dbReference>
<dbReference type="InterPro" id="IPR006620">
    <property type="entry name" value="Pro_4_hyd_alph"/>
</dbReference>
<dbReference type="Pfam" id="PF08336">
    <property type="entry name" value="P4Ha_N"/>
    <property type="match status" value="1"/>
</dbReference>
<dbReference type="EMBL" id="CAXLJM020000057">
    <property type="protein sequence ID" value="CAL8118020.1"/>
    <property type="molecule type" value="Genomic_DNA"/>
</dbReference>
<keyword evidence="10" id="KW-0560">Oxidoreductase</keyword>
<sequence length="566" mass="64887">MIFVNSFVYYSLIPFGIIIIFITHPSLAEDEKPHDDYYTSLIGVQNLARKEQQTVAQLVRYKRKLEERLTLVERYLEDYRKSIRPLIQKSKTLRKSSLKKQYPIFRKENDLHTISETMSSHPLMVFRLLRRYAKELPDIALNLFQDINIEIKDYLAMLADNLDLPTEGDLNGAADGILRLQETYQLSTYDLSVGKLIEKDTGCGLVASDMQLIGVRAFNTKKYATSVEWIYHGWQMVKNGDKSISMEIIKENLRVTSDHHNIELLSFKPSSLSLFQNLINSTWSNIDGLYRTPLVTEYPLKIVSDTIFDYYNFNALCRGEQLLTPAQTKNLRCWYAHDSPYNIISPLKFEAHHENPPVYQVYDMISDEAIRHIKKLAEPHLKRAQVLGSYQKAGGIKSDVRTSSVAWISDKQDVNDTLLLKVPKSIQSATGLIPWAMRAAEELQISCYGSVGGFYVPHFDALFHPGVTLSKEMEGTNRGDRVATIMFYLSDVELGGGTAFPRLGIASKAVKGSAVIWYNLRYNGERELLMLHGGCPVLYGNKWVANKWIRLYDQFHVRKCTKHRFE</sequence>
<dbReference type="Proteomes" id="UP001642540">
    <property type="component" value="Unassembled WGS sequence"/>
</dbReference>
<proteinExistence type="inferred from homology"/>
<dbReference type="SMART" id="SM00702">
    <property type="entry name" value="P4Hc"/>
    <property type="match status" value="1"/>
</dbReference>
<comment type="caution">
    <text evidence="16">The sequence shown here is derived from an EMBL/GenBank/DDBJ whole genome shotgun (WGS) entry which is preliminary data.</text>
</comment>
<dbReference type="Gene3D" id="2.60.120.620">
    <property type="entry name" value="q2cbj1_9rhob like domain"/>
    <property type="match status" value="1"/>
</dbReference>
<feature type="coiled-coil region" evidence="13">
    <location>
        <begin position="48"/>
        <end position="82"/>
    </location>
</feature>
<dbReference type="InterPro" id="IPR005123">
    <property type="entry name" value="Oxoglu/Fe-dep_dioxygenase_dom"/>
</dbReference>
<feature type="transmembrane region" description="Helical" evidence="14">
    <location>
        <begin position="7"/>
        <end position="27"/>
    </location>
</feature>
<evidence type="ECO:0000256" key="9">
    <source>
        <dbReference type="ARBA" id="ARBA00022964"/>
    </source>
</evidence>
<keyword evidence="14" id="KW-0472">Membrane</keyword>
<evidence type="ECO:0000256" key="13">
    <source>
        <dbReference type="SAM" id="Coils"/>
    </source>
</evidence>
<keyword evidence="17" id="KW-1185">Reference proteome</keyword>
<dbReference type="InterPro" id="IPR045054">
    <property type="entry name" value="P4HA-like"/>
</dbReference>
<organism evidence="16 17">
    <name type="scientific">Orchesella dallaii</name>
    <dbReference type="NCBI Taxonomy" id="48710"/>
    <lineage>
        <taxon>Eukaryota</taxon>
        <taxon>Metazoa</taxon>
        <taxon>Ecdysozoa</taxon>
        <taxon>Arthropoda</taxon>
        <taxon>Hexapoda</taxon>
        <taxon>Collembola</taxon>
        <taxon>Entomobryomorpha</taxon>
        <taxon>Entomobryoidea</taxon>
        <taxon>Orchesellidae</taxon>
        <taxon>Orchesellinae</taxon>
        <taxon>Orchesella</taxon>
    </lineage>
</organism>
<dbReference type="PANTHER" id="PTHR10869:SF244">
    <property type="entry name" value="PROLYL 4-HYDROXYLASE SUBUNIT ALPHA-2"/>
    <property type="match status" value="1"/>
</dbReference>
<dbReference type="Pfam" id="PF13640">
    <property type="entry name" value="2OG-FeII_Oxy_3"/>
    <property type="match status" value="1"/>
</dbReference>
<reference evidence="16 17" key="1">
    <citation type="submission" date="2024-08" db="EMBL/GenBank/DDBJ databases">
        <authorList>
            <person name="Cucini C."/>
            <person name="Frati F."/>
        </authorList>
    </citation>
    <scope>NUCLEOTIDE SEQUENCE [LARGE SCALE GENOMIC DNA]</scope>
</reference>
<dbReference type="Gene3D" id="1.25.40.10">
    <property type="entry name" value="Tetratricopeptide repeat domain"/>
    <property type="match status" value="1"/>
</dbReference>
<evidence type="ECO:0000256" key="4">
    <source>
        <dbReference type="ARBA" id="ARBA00006511"/>
    </source>
</evidence>
<keyword evidence="7" id="KW-0256">Endoplasmic reticulum</keyword>
<accession>A0ABP1R717</accession>
<evidence type="ECO:0000313" key="16">
    <source>
        <dbReference type="EMBL" id="CAL8118020.1"/>
    </source>
</evidence>
<feature type="domain" description="Fe2OG dioxygenase" evidence="15">
    <location>
        <begin position="439"/>
        <end position="551"/>
    </location>
</feature>
<evidence type="ECO:0000256" key="3">
    <source>
        <dbReference type="ARBA" id="ARBA00004319"/>
    </source>
</evidence>
<evidence type="ECO:0000256" key="10">
    <source>
        <dbReference type="ARBA" id="ARBA00023002"/>
    </source>
</evidence>